<proteinExistence type="inferred from homology"/>
<reference evidence="6 7" key="1">
    <citation type="submission" date="2018-08" db="EMBL/GenBank/DDBJ databases">
        <title>Draft genome of the lignicolous fungus Coniochaeta pulveracea.</title>
        <authorList>
            <person name="Borstlap C.J."/>
            <person name="De Witt R.N."/>
            <person name="Botha A."/>
            <person name="Volschenk H."/>
        </authorList>
    </citation>
    <scope>NUCLEOTIDE SEQUENCE [LARGE SCALE GENOMIC DNA]</scope>
    <source>
        <strain evidence="6 7">CAB683</strain>
    </source>
</reference>
<protein>
    <recommendedName>
        <fullName evidence="3">Putative gamma-glutamylcyclotransferase</fullName>
    </recommendedName>
</protein>
<evidence type="ECO:0000313" key="6">
    <source>
        <dbReference type="EMBL" id="RKU47715.1"/>
    </source>
</evidence>
<dbReference type="SUPFAM" id="SSF110857">
    <property type="entry name" value="Gamma-glutamyl cyclotransferase-like"/>
    <property type="match status" value="1"/>
</dbReference>
<dbReference type="OrthoDB" id="3262926at2759"/>
<dbReference type="InterPro" id="IPR045038">
    <property type="entry name" value="AIG2-like"/>
</dbReference>
<feature type="region of interest" description="Disordered" evidence="4">
    <location>
        <begin position="31"/>
        <end position="52"/>
    </location>
</feature>
<dbReference type="PANTHER" id="PTHR31544">
    <property type="entry name" value="AIG2-LIKE PROTEIN D"/>
    <property type="match status" value="1"/>
</dbReference>
<evidence type="ECO:0000256" key="3">
    <source>
        <dbReference type="ARBA" id="ARBA00030602"/>
    </source>
</evidence>
<keyword evidence="7" id="KW-1185">Reference proteome</keyword>
<feature type="compositionally biased region" description="Basic and acidic residues" evidence="4">
    <location>
        <begin position="33"/>
        <end position="45"/>
    </location>
</feature>
<dbReference type="PANTHER" id="PTHR31544:SF4">
    <property type="entry name" value="GAMMA-GLUTAMYLCYCLOTRANSFERASE-RELATED"/>
    <property type="match status" value="1"/>
</dbReference>
<dbReference type="CDD" id="cd06661">
    <property type="entry name" value="GGCT_like"/>
    <property type="match status" value="1"/>
</dbReference>
<evidence type="ECO:0000256" key="1">
    <source>
        <dbReference type="ARBA" id="ARBA00008861"/>
    </source>
</evidence>
<dbReference type="EMBL" id="QVQW01000007">
    <property type="protein sequence ID" value="RKU47715.1"/>
    <property type="molecule type" value="Genomic_DNA"/>
</dbReference>
<evidence type="ECO:0000256" key="2">
    <source>
        <dbReference type="ARBA" id="ARBA00022679"/>
    </source>
</evidence>
<comment type="similarity">
    <text evidence="1">Belongs to the gamma-glutamylcyclotransferase family.</text>
</comment>
<accession>A0A420YIQ2</accession>
<dbReference type="InterPro" id="IPR013024">
    <property type="entry name" value="GGCT-like"/>
</dbReference>
<evidence type="ECO:0000259" key="5">
    <source>
        <dbReference type="Pfam" id="PF06094"/>
    </source>
</evidence>
<name>A0A420YIQ2_9PEZI</name>
<dbReference type="AlphaFoldDB" id="A0A420YIQ2"/>
<gene>
    <name evidence="6" type="ORF">DL546_000765</name>
</gene>
<dbReference type="InterPro" id="IPR009288">
    <property type="entry name" value="AIG2-like_dom"/>
</dbReference>
<dbReference type="InterPro" id="IPR036568">
    <property type="entry name" value="GGCT-like_sf"/>
</dbReference>
<evidence type="ECO:0000256" key="4">
    <source>
        <dbReference type="SAM" id="MobiDB-lite"/>
    </source>
</evidence>
<dbReference type="Proteomes" id="UP000275385">
    <property type="component" value="Unassembled WGS sequence"/>
</dbReference>
<dbReference type="GO" id="GO:0016740">
    <property type="term" value="F:transferase activity"/>
    <property type="evidence" value="ECO:0007669"/>
    <property type="project" value="UniProtKB-KW"/>
</dbReference>
<sequence>MSDDAWSLIKHEFEPSGCDKETYEYATATHRFRNADSADPRRTEQQETPEDLTSSYILRLGGPIFNAQALKDFADLPTLPDVLHGSSIGNDSNTVEGDDADEETVKQDTDCQFCVVDRKTRLKILKKLAEIQSTFRPTFIRDAKAKKELSPYSLCPTLGIDTTLPQFRPNSFAHSPFPPLQDQYPVWYFFYGTLADPAVLSRLLGLPVGKPPTYNKALIKGGRITTWAGKYLALVNGNDNDVVRGSAYLVNDVEDENALRYYETDKYEVVRCEIELVGNEEKVTGLTFRFRSA</sequence>
<evidence type="ECO:0000313" key="7">
    <source>
        <dbReference type="Proteomes" id="UP000275385"/>
    </source>
</evidence>
<keyword evidence="2" id="KW-0808">Transferase</keyword>
<organism evidence="6 7">
    <name type="scientific">Coniochaeta pulveracea</name>
    <dbReference type="NCBI Taxonomy" id="177199"/>
    <lineage>
        <taxon>Eukaryota</taxon>
        <taxon>Fungi</taxon>
        <taxon>Dikarya</taxon>
        <taxon>Ascomycota</taxon>
        <taxon>Pezizomycotina</taxon>
        <taxon>Sordariomycetes</taxon>
        <taxon>Sordariomycetidae</taxon>
        <taxon>Coniochaetales</taxon>
        <taxon>Coniochaetaceae</taxon>
        <taxon>Coniochaeta</taxon>
    </lineage>
</organism>
<feature type="domain" description="Gamma-glutamylcyclotransferase AIG2-like" evidence="5">
    <location>
        <begin position="188"/>
        <end position="288"/>
    </location>
</feature>
<comment type="caution">
    <text evidence="6">The sequence shown here is derived from an EMBL/GenBank/DDBJ whole genome shotgun (WGS) entry which is preliminary data.</text>
</comment>
<dbReference type="Pfam" id="PF06094">
    <property type="entry name" value="GGACT"/>
    <property type="match status" value="1"/>
</dbReference>
<dbReference type="Gene3D" id="3.10.490.10">
    <property type="entry name" value="Gamma-glutamyl cyclotransferase-like"/>
    <property type="match status" value="1"/>
</dbReference>